<evidence type="ECO:0000256" key="1">
    <source>
        <dbReference type="SAM" id="Coils"/>
    </source>
</evidence>
<reference evidence="2" key="1">
    <citation type="journal article" date="2020" name="Stud. Mycol.">
        <title>101 Dothideomycetes genomes: a test case for predicting lifestyles and emergence of pathogens.</title>
        <authorList>
            <person name="Haridas S."/>
            <person name="Albert R."/>
            <person name="Binder M."/>
            <person name="Bloem J."/>
            <person name="Labutti K."/>
            <person name="Salamov A."/>
            <person name="Andreopoulos B."/>
            <person name="Baker S."/>
            <person name="Barry K."/>
            <person name="Bills G."/>
            <person name="Bluhm B."/>
            <person name="Cannon C."/>
            <person name="Castanera R."/>
            <person name="Culley D."/>
            <person name="Daum C."/>
            <person name="Ezra D."/>
            <person name="Gonzalez J."/>
            <person name="Henrissat B."/>
            <person name="Kuo A."/>
            <person name="Liang C."/>
            <person name="Lipzen A."/>
            <person name="Lutzoni F."/>
            <person name="Magnuson J."/>
            <person name="Mondo S."/>
            <person name="Nolan M."/>
            <person name="Ohm R."/>
            <person name="Pangilinan J."/>
            <person name="Park H.-J."/>
            <person name="Ramirez L."/>
            <person name="Alfaro M."/>
            <person name="Sun H."/>
            <person name="Tritt A."/>
            <person name="Yoshinaga Y."/>
            <person name="Zwiers L.-H."/>
            <person name="Turgeon B."/>
            <person name="Goodwin S."/>
            <person name="Spatafora J."/>
            <person name="Crous P."/>
            <person name="Grigoriev I."/>
        </authorList>
    </citation>
    <scope>NUCLEOTIDE SEQUENCE</scope>
    <source>
        <strain evidence="2">CBS 122681</strain>
    </source>
</reference>
<protein>
    <submittedName>
        <fullName evidence="2">Uncharacterized protein</fullName>
    </submittedName>
</protein>
<organism evidence="2 3">
    <name type="scientific">Lophiostoma macrostomum CBS 122681</name>
    <dbReference type="NCBI Taxonomy" id="1314788"/>
    <lineage>
        <taxon>Eukaryota</taxon>
        <taxon>Fungi</taxon>
        <taxon>Dikarya</taxon>
        <taxon>Ascomycota</taxon>
        <taxon>Pezizomycotina</taxon>
        <taxon>Dothideomycetes</taxon>
        <taxon>Pleosporomycetidae</taxon>
        <taxon>Pleosporales</taxon>
        <taxon>Lophiostomataceae</taxon>
        <taxon>Lophiostoma</taxon>
    </lineage>
</organism>
<proteinExistence type="predicted"/>
<feature type="coiled-coil region" evidence="1">
    <location>
        <begin position="8"/>
        <end position="68"/>
    </location>
</feature>
<dbReference type="Proteomes" id="UP000799324">
    <property type="component" value="Unassembled WGS sequence"/>
</dbReference>
<sequence length="125" mass="13984">MGSQPVDLRELQASLENASAQIRALTANPITEQNNANFKTLSDINNALENIEKHMKETKDELMGIRRAVTQFSKAIIADAARKHNDYAFKKNQKASWTSPLVPFHSVGTNGMIPAFLIVWKMRST</sequence>
<dbReference type="EMBL" id="MU004397">
    <property type="protein sequence ID" value="KAF2652643.1"/>
    <property type="molecule type" value="Genomic_DNA"/>
</dbReference>
<keyword evidence="3" id="KW-1185">Reference proteome</keyword>
<gene>
    <name evidence="2" type="ORF">K491DRAFT_726459</name>
</gene>
<keyword evidence="1" id="KW-0175">Coiled coil</keyword>
<accession>A0A6A6T195</accession>
<name>A0A6A6T195_9PLEO</name>
<evidence type="ECO:0000313" key="2">
    <source>
        <dbReference type="EMBL" id="KAF2652643.1"/>
    </source>
</evidence>
<evidence type="ECO:0000313" key="3">
    <source>
        <dbReference type="Proteomes" id="UP000799324"/>
    </source>
</evidence>
<dbReference type="AlphaFoldDB" id="A0A6A6T195"/>